<dbReference type="PROSITE" id="PS51192">
    <property type="entry name" value="HELICASE_ATP_BIND_1"/>
    <property type="match status" value="1"/>
</dbReference>
<dbReference type="SMART" id="SM00184">
    <property type="entry name" value="RING"/>
    <property type="match status" value="1"/>
</dbReference>
<dbReference type="AlphaFoldDB" id="A0A9W9PS09"/>
<protein>
    <recommendedName>
        <fullName evidence="13">SWI/SNF family DNA-dependent ATPase Ris1</fullName>
    </recommendedName>
</protein>
<feature type="compositionally biased region" description="Low complexity" evidence="7">
    <location>
        <begin position="55"/>
        <end position="65"/>
    </location>
</feature>
<dbReference type="GO" id="GO:0008094">
    <property type="term" value="F:ATP-dependent activity, acting on DNA"/>
    <property type="evidence" value="ECO:0007669"/>
    <property type="project" value="TreeGrafter"/>
</dbReference>
<dbReference type="InterPro" id="IPR050628">
    <property type="entry name" value="SNF2_RAD54_helicase_TF"/>
</dbReference>
<dbReference type="PANTHER" id="PTHR45626:SF16">
    <property type="entry name" value="ATP-DEPENDENT HELICASE ULS1"/>
    <property type="match status" value="1"/>
</dbReference>
<name>A0A9W9PS09_9EURO</name>
<dbReference type="InterPro" id="IPR001841">
    <property type="entry name" value="Znf_RING"/>
</dbReference>
<evidence type="ECO:0000256" key="4">
    <source>
        <dbReference type="ARBA" id="ARBA00022806"/>
    </source>
</evidence>
<dbReference type="OrthoDB" id="423559at2759"/>
<keyword evidence="6" id="KW-0479">Metal-binding</keyword>
<dbReference type="Gene3D" id="3.30.40.10">
    <property type="entry name" value="Zinc/RING finger domain, C3HC4 (zinc finger)"/>
    <property type="match status" value="1"/>
</dbReference>
<feature type="region of interest" description="Disordered" evidence="7">
    <location>
        <begin position="256"/>
        <end position="303"/>
    </location>
</feature>
<dbReference type="GO" id="GO:0005524">
    <property type="term" value="F:ATP binding"/>
    <property type="evidence" value="ECO:0007669"/>
    <property type="project" value="UniProtKB-KW"/>
</dbReference>
<dbReference type="InterPro" id="IPR013083">
    <property type="entry name" value="Znf_RING/FYVE/PHD"/>
</dbReference>
<dbReference type="GO" id="GO:0000724">
    <property type="term" value="P:double-strand break repair via homologous recombination"/>
    <property type="evidence" value="ECO:0007669"/>
    <property type="project" value="TreeGrafter"/>
</dbReference>
<feature type="compositionally biased region" description="Polar residues" evidence="7">
    <location>
        <begin position="275"/>
        <end position="287"/>
    </location>
</feature>
<reference evidence="11" key="2">
    <citation type="journal article" date="2023" name="IMA Fungus">
        <title>Comparative genomic study of the Penicillium genus elucidates a diverse pangenome and 15 lateral gene transfer events.</title>
        <authorList>
            <person name="Petersen C."/>
            <person name="Sorensen T."/>
            <person name="Nielsen M.R."/>
            <person name="Sondergaard T.E."/>
            <person name="Sorensen J.L."/>
            <person name="Fitzpatrick D.A."/>
            <person name="Frisvad J.C."/>
            <person name="Nielsen K.L."/>
        </authorList>
    </citation>
    <scope>NUCLEOTIDE SEQUENCE</scope>
    <source>
        <strain evidence="11">IBT 21472</strain>
    </source>
</reference>
<dbReference type="Pfam" id="PF13923">
    <property type="entry name" value="zf-C3HC4_2"/>
    <property type="match status" value="1"/>
</dbReference>
<evidence type="ECO:0000259" key="8">
    <source>
        <dbReference type="PROSITE" id="PS50089"/>
    </source>
</evidence>
<dbReference type="CDD" id="cd16449">
    <property type="entry name" value="RING-HC"/>
    <property type="match status" value="1"/>
</dbReference>
<dbReference type="PANTHER" id="PTHR45626">
    <property type="entry name" value="TRANSCRIPTION TERMINATION FACTOR 2-RELATED"/>
    <property type="match status" value="1"/>
</dbReference>
<keyword evidence="4" id="KW-0347">Helicase</keyword>
<reference evidence="11" key="1">
    <citation type="submission" date="2022-12" db="EMBL/GenBank/DDBJ databases">
        <authorList>
            <person name="Petersen C."/>
        </authorList>
    </citation>
    <scope>NUCLEOTIDE SEQUENCE</scope>
    <source>
        <strain evidence="11">IBT 21472</strain>
    </source>
</reference>
<evidence type="ECO:0000259" key="9">
    <source>
        <dbReference type="PROSITE" id="PS51192"/>
    </source>
</evidence>
<dbReference type="SMART" id="SM00490">
    <property type="entry name" value="HELICc"/>
    <property type="match status" value="1"/>
</dbReference>
<comment type="caution">
    <text evidence="11">The sequence shown here is derived from an EMBL/GenBank/DDBJ whole genome shotgun (WGS) entry which is preliminary data.</text>
</comment>
<keyword evidence="5" id="KW-0067">ATP-binding</keyword>
<evidence type="ECO:0000256" key="1">
    <source>
        <dbReference type="ARBA" id="ARBA00007025"/>
    </source>
</evidence>
<dbReference type="InterPro" id="IPR000330">
    <property type="entry name" value="SNF2_N"/>
</dbReference>
<feature type="compositionally biased region" description="Basic and acidic residues" evidence="7">
    <location>
        <begin position="265"/>
        <end position="274"/>
    </location>
</feature>
<keyword evidence="6" id="KW-0863">Zinc-finger</keyword>
<dbReference type="GO" id="GO:0004386">
    <property type="term" value="F:helicase activity"/>
    <property type="evidence" value="ECO:0007669"/>
    <property type="project" value="UniProtKB-KW"/>
</dbReference>
<feature type="compositionally biased region" description="Low complexity" evidence="7">
    <location>
        <begin position="121"/>
        <end position="134"/>
    </location>
</feature>
<evidence type="ECO:0008006" key="13">
    <source>
        <dbReference type="Google" id="ProtNLM"/>
    </source>
</evidence>
<dbReference type="InterPro" id="IPR001650">
    <property type="entry name" value="Helicase_C-like"/>
</dbReference>
<dbReference type="GO" id="GO:0016787">
    <property type="term" value="F:hydrolase activity"/>
    <property type="evidence" value="ECO:0007669"/>
    <property type="project" value="UniProtKB-KW"/>
</dbReference>
<dbReference type="Gene3D" id="3.40.50.300">
    <property type="entry name" value="P-loop containing nucleotide triphosphate hydrolases"/>
    <property type="match status" value="1"/>
</dbReference>
<dbReference type="GO" id="GO:0005634">
    <property type="term" value="C:nucleus"/>
    <property type="evidence" value="ECO:0007669"/>
    <property type="project" value="TreeGrafter"/>
</dbReference>
<feature type="compositionally biased region" description="Polar residues" evidence="7">
    <location>
        <begin position="82"/>
        <end position="91"/>
    </location>
</feature>
<dbReference type="CDD" id="cd18008">
    <property type="entry name" value="DEXDc_SHPRH-like"/>
    <property type="match status" value="1"/>
</dbReference>
<dbReference type="PROSITE" id="PS51194">
    <property type="entry name" value="HELICASE_CTER"/>
    <property type="match status" value="1"/>
</dbReference>
<evidence type="ECO:0000256" key="7">
    <source>
        <dbReference type="SAM" id="MobiDB-lite"/>
    </source>
</evidence>
<evidence type="ECO:0000256" key="2">
    <source>
        <dbReference type="ARBA" id="ARBA00022741"/>
    </source>
</evidence>
<dbReference type="Pfam" id="PF00176">
    <property type="entry name" value="SNF2-rel_dom"/>
    <property type="match status" value="1"/>
</dbReference>
<sequence>MEGEIQDLLEELDLHKFIHADLQDNRPNDSFAIAEAMDKIHELETQVARLLGEEAPAVAPRTAPTAPTPPVSRVDTPVTPATAVSANTPHHSSSDARGHTHPSYNLAASPVRHSTQELADSRSAPHWPSSAPSPFGTASSRPGFPAPSPFDMTRKRPRQDSFGSLAPMQVSKRAVLDNTRSRMAEIDETMETQLAQNRQIYASLLGDENVRDVASLDNISEDQAREKIIGDQKDSEQEIRQQFQLERDGEFARMLQAQQDESSDDERGFDRREQPSSMGHATPSTFSAGRPLPPSTFNLPDRTHLSGLSNGFSSLGDLSRSGFDFSSNPPIPRQAGDRALFMPPNNFDGPMPKSWRLPPVSALGFNDDDDLQEITPDVFNSRFGRPSQFVPARTLPGGPMPGRVLPWMQEPDPRAREIYMRDPYMRDPKAVERAMDLVRDQMELDMDEDDLAYLSLNPKIRRSNTNVYAYRHYEEADFPEDIKNLITGIKDIREATNADKDDTPSGLKVTLMKHQKIGLAWMKAKEESSHKGGILADDMGLGKTIQAIALMVARPSTDPEQHPVLIVCPKALMDQWRLEIQRHIRPGNDQLSVFIFHGDTRSSPWRVLKTKDVIITTFGTLTANFKLLVEAEKLEKEGRDASLVRKIQEQAVLFLPASKFHRVIVDEAQNIKNPLAKSTKACSSVNATYRWCLTGTPMMNRLEDFQSLLGYLRIRPYNNKDKFKSTFVRPIKSGGGGGEQAMAQLRVLVKSICFRRTKESKIDGEPILQLPPKVIEQVHVVFSEHEQQMYATLNANTQDQVTRYLNAGTLGRNYSHVLVLLLRLRQACCHPHLMHGYNAEPATTVEGVNLVANAKLLDKTVVSRIQNNENEDDGTCPICMDTAENAVIYIPCGHSVCTECFARISDPTILARDDDSGMIKCQNCRGPVDPTKITDANSFKIAHDPDAAPQDAAAEETEQSSVSDSDDYDSDTSTDGKARRRKKVSLAELRKAAQKNKREKRKYLRRLEKTWIPSAKIDKATDILQANEDRGQAEKTIIFSQFTSLLDLLEVPINRRGWKYVRFDGSMNIADRNASVAAFTDDPDVRIMLVSLKAGNAGLNLVAASHVILFDPFWNPYVEDQAIDRAHRIGQKRDVFVHRLLIEGTVEDRIIELQNKKRELISGALDEGGSFNVSRLDTRELAYLFGVRHD</sequence>
<dbReference type="Proteomes" id="UP001147746">
    <property type="component" value="Unassembled WGS sequence"/>
</dbReference>
<comment type="similarity">
    <text evidence="1">Belongs to the SNF2/RAD54 helicase family.</text>
</comment>
<dbReference type="InterPro" id="IPR027417">
    <property type="entry name" value="P-loop_NTPase"/>
</dbReference>
<dbReference type="PROSITE" id="PS50089">
    <property type="entry name" value="ZF_RING_2"/>
    <property type="match status" value="1"/>
</dbReference>
<keyword evidence="3" id="KW-0378">Hydrolase</keyword>
<proteinExistence type="inferred from homology"/>
<keyword evidence="6" id="KW-0862">Zinc</keyword>
<dbReference type="GO" id="GO:0008270">
    <property type="term" value="F:zinc ion binding"/>
    <property type="evidence" value="ECO:0007669"/>
    <property type="project" value="UniProtKB-KW"/>
</dbReference>
<keyword evidence="12" id="KW-1185">Reference proteome</keyword>
<dbReference type="InterPro" id="IPR014001">
    <property type="entry name" value="Helicase_ATP-bd"/>
</dbReference>
<evidence type="ECO:0000256" key="5">
    <source>
        <dbReference type="ARBA" id="ARBA00022840"/>
    </source>
</evidence>
<dbReference type="CDD" id="cd18793">
    <property type="entry name" value="SF2_C_SNF"/>
    <property type="match status" value="1"/>
</dbReference>
<evidence type="ECO:0000259" key="10">
    <source>
        <dbReference type="PROSITE" id="PS51194"/>
    </source>
</evidence>
<dbReference type="SUPFAM" id="SSF57850">
    <property type="entry name" value="RING/U-box"/>
    <property type="match status" value="1"/>
</dbReference>
<dbReference type="EMBL" id="JAPZBO010000009">
    <property type="protein sequence ID" value="KAJ5303619.1"/>
    <property type="molecule type" value="Genomic_DNA"/>
</dbReference>
<dbReference type="SMART" id="SM00487">
    <property type="entry name" value="DEXDc"/>
    <property type="match status" value="1"/>
</dbReference>
<feature type="compositionally biased region" description="Acidic residues" evidence="7">
    <location>
        <begin position="953"/>
        <end position="972"/>
    </location>
</feature>
<feature type="region of interest" description="Disordered" evidence="7">
    <location>
        <begin position="947"/>
        <end position="985"/>
    </location>
</feature>
<accession>A0A9W9PS09</accession>
<organism evidence="11 12">
    <name type="scientific">Penicillium atrosanguineum</name>
    <dbReference type="NCBI Taxonomy" id="1132637"/>
    <lineage>
        <taxon>Eukaryota</taxon>
        <taxon>Fungi</taxon>
        <taxon>Dikarya</taxon>
        <taxon>Ascomycota</taxon>
        <taxon>Pezizomycotina</taxon>
        <taxon>Eurotiomycetes</taxon>
        <taxon>Eurotiomycetidae</taxon>
        <taxon>Eurotiales</taxon>
        <taxon>Aspergillaceae</taxon>
        <taxon>Penicillium</taxon>
    </lineage>
</organism>
<evidence type="ECO:0000256" key="6">
    <source>
        <dbReference type="PROSITE-ProRule" id="PRU00175"/>
    </source>
</evidence>
<feature type="domain" description="Helicase C-terminal" evidence="10">
    <location>
        <begin position="1016"/>
        <end position="1169"/>
    </location>
</feature>
<feature type="region of interest" description="Disordered" evidence="7">
    <location>
        <begin position="52"/>
        <end position="167"/>
    </location>
</feature>
<evidence type="ECO:0000313" key="11">
    <source>
        <dbReference type="EMBL" id="KAJ5303619.1"/>
    </source>
</evidence>
<evidence type="ECO:0000313" key="12">
    <source>
        <dbReference type="Proteomes" id="UP001147746"/>
    </source>
</evidence>
<feature type="domain" description="Helicase ATP-binding" evidence="9">
    <location>
        <begin position="524"/>
        <end position="715"/>
    </location>
</feature>
<dbReference type="SUPFAM" id="SSF52540">
    <property type="entry name" value="P-loop containing nucleoside triphosphate hydrolases"/>
    <property type="match status" value="2"/>
</dbReference>
<feature type="domain" description="RING-type" evidence="8">
    <location>
        <begin position="876"/>
        <end position="925"/>
    </location>
</feature>
<gene>
    <name evidence="11" type="ORF">N7476_010418</name>
</gene>
<dbReference type="Gene3D" id="3.40.50.10810">
    <property type="entry name" value="Tandem AAA-ATPase domain"/>
    <property type="match status" value="1"/>
</dbReference>
<evidence type="ECO:0000256" key="3">
    <source>
        <dbReference type="ARBA" id="ARBA00022801"/>
    </source>
</evidence>
<dbReference type="InterPro" id="IPR049730">
    <property type="entry name" value="SNF2/RAD54-like_C"/>
</dbReference>
<dbReference type="Pfam" id="PF00271">
    <property type="entry name" value="Helicase_C"/>
    <property type="match status" value="1"/>
</dbReference>
<dbReference type="GO" id="GO:0005737">
    <property type="term" value="C:cytoplasm"/>
    <property type="evidence" value="ECO:0007669"/>
    <property type="project" value="TreeGrafter"/>
</dbReference>
<dbReference type="InterPro" id="IPR038718">
    <property type="entry name" value="SNF2-like_sf"/>
</dbReference>
<keyword evidence="2" id="KW-0547">Nucleotide-binding</keyword>